<dbReference type="Proteomes" id="UP001597568">
    <property type="component" value="Unassembled WGS sequence"/>
</dbReference>
<protein>
    <submittedName>
        <fullName evidence="1">Uncharacterized protein</fullName>
    </submittedName>
</protein>
<gene>
    <name evidence="1" type="ORF">ACFSY7_03165</name>
</gene>
<evidence type="ECO:0000313" key="2">
    <source>
        <dbReference type="Proteomes" id="UP001597568"/>
    </source>
</evidence>
<comment type="caution">
    <text evidence="1">The sequence shown here is derived from an EMBL/GenBank/DDBJ whole genome shotgun (WGS) entry which is preliminary data.</text>
</comment>
<dbReference type="RefSeq" id="WP_380146792.1">
    <property type="nucleotide sequence ID" value="NZ_JBHUOR010000018.1"/>
</dbReference>
<reference evidence="2" key="1">
    <citation type="journal article" date="2019" name="Int. J. Syst. Evol. Microbiol.">
        <title>The Global Catalogue of Microorganisms (GCM) 10K type strain sequencing project: providing services to taxonomists for standard genome sequencing and annotation.</title>
        <authorList>
            <consortium name="The Broad Institute Genomics Platform"/>
            <consortium name="The Broad Institute Genome Sequencing Center for Infectious Disease"/>
            <person name="Wu L."/>
            <person name="Ma J."/>
        </authorList>
    </citation>
    <scope>NUCLEOTIDE SEQUENCE [LARGE SCALE GENOMIC DNA]</scope>
    <source>
        <strain evidence="2">KCTC 33522</strain>
    </source>
</reference>
<name>A0ABW5XWX0_9BACL</name>
<proteinExistence type="predicted"/>
<keyword evidence="2" id="KW-1185">Reference proteome</keyword>
<accession>A0ABW5XWX0</accession>
<dbReference type="EMBL" id="JBHUOR010000018">
    <property type="protein sequence ID" value="MFD2867503.1"/>
    <property type="molecule type" value="Genomic_DNA"/>
</dbReference>
<sequence>MEQAELLAAYEVASRKFSQMILARDYEASNQFRHEVIALFNQLENPFKVGDEVEHLNGRKWQKTIIKEVRSNWEVVTDIVIAPFNHFRFPAIVEKEKNDENIVKAEQLSLF</sequence>
<organism evidence="1 2">
    <name type="scientific">Kurthia populi</name>
    <dbReference type="NCBI Taxonomy" id="1562132"/>
    <lineage>
        <taxon>Bacteria</taxon>
        <taxon>Bacillati</taxon>
        <taxon>Bacillota</taxon>
        <taxon>Bacilli</taxon>
        <taxon>Bacillales</taxon>
        <taxon>Caryophanaceae</taxon>
        <taxon>Kurthia</taxon>
    </lineage>
</organism>
<evidence type="ECO:0000313" key="1">
    <source>
        <dbReference type="EMBL" id="MFD2867503.1"/>
    </source>
</evidence>